<dbReference type="SUPFAM" id="SSF53335">
    <property type="entry name" value="S-adenosyl-L-methionine-dependent methyltransferases"/>
    <property type="match status" value="1"/>
</dbReference>
<proteinExistence type="predicted"/>
<evidence type="ECO:0000313" key="2">
    <source>
        <dbReference type="Proteomes" id="UP000383932"/>
    </source>
</evidence>
<keyword evidence="2" id="KW-1185">Reference proteome</keyword>
<organism evidence="1 2">
    <name type="scientific">Ceratobasidium theobromae</name>
    <dbReference type="NCBI Taxonomy" id="1582974"/>
    <lineage>
        <taxon>Eukaryota</taxon>
        <taxon>Fungi</taxon>
        <taxon>Dikarya</taxon>
        <taxon>Basidiomycota</taxon>
        <taxon>Agaricomycotina</taxon>
        <taxon>Agaricomycetes</taxon>
        <taxon>Cantharellales</taxon>
        <taxon>Ceratobasidiaceae</taxon>
        <taxon>Ceratobasidium</taxon>
    </lineage>
</organism>
<dbReference type="CDD" id="cd02440">
    <property type="entry name" value="AdoMet_MTases"/>
    <property type="match status" value="1"/>
</dbReference>
<dbReference type="EMBL" id="SSOP01000070">
    <property type="protein sequence ID" value="KAB5592295.1"/>
    <property type="molecule type" value="Genomic_DNA"/>
</dbReference>
<keyword evidence="1" id="KW-0489">Methyltransferase</keyword>
<sequence>MAFPYYDAETEGVVYLVRPEQDDACDGDGSDVDTISSSTTTRTASTITSDQIGDYFREAHGRTFAYDQNLPLTYPIDDIEIHRHQMQHVFLKALVHGNYIGPVRDVLRLRADGSRPRILDIRTCTGDWAQEMATEFPHCDIVSVDVAPVTSHIPRSNISFEVYDLYSGIAEPNESFDYVSCRHIQLHVGLFHLKYQAIKINLCEFLTQVKEYDRLIFDLHRVLKPGGLVTICEVENNIFEVDQPPYDTIAYRTAPSMLRGLDAMRTAVTYQGIDIDAIYRLDEWLQPDSTFWAETAEKYEIPEPQRWIASRGFRDIQKEVVLIPIGAWHPDPAVQQVGALVARTFSLSYRQLEPAIIETGVPQDQAKAICDRVIEEMVRMDLPTLAKYHMVYGTKI</sequence>
<dbReference type="OrthoDB" id="2013972at2759"/>
<dbReference type="GO" id="GO:0008168">
    <property type="term" value="F:methyltransferase activity"/>
    <property type="evidence" value="ECO:0007669"/>
    <property type="project" value="UniProtKB-KW"/>
</dbReference>
<reference evidence="1 2" key="1">
    <citation type="journal article" date="2019" name="Fungal Biol. Biotechnol.">
        <title>Draft genome sequence of fastidious pathogen Ceratobasidium theobromae, which causes vascular-streak dieback in Theobroma cacao.</title>
        <authorList>
            <person name="Ali S.S."/>
            <person name="Asman A."/>
            <person name="Shao J."/>
            <person name="Firmansyah A.P."/>
            <person name="Susilo A.W."/>
            <person name="Rosmana A."/>
            <person name="McMahon P."/>
            <person name="Junaid M."/>
            <person name="Guest D."/>
            <person name="Kheng T.Y."/>
            <person name="Meinhardt L.W."/>
            <person name="Bailey B.A."/>
        </authorList>
    </citation>
    <scope>NUCLEOTIDE SEQUENCE [LARGE SCALE GENOMIC DNA]</scope>
    <source>
        <strain evidence="1 2">CT2</strain>
    </source>
</reference>
<name>A0A5N5QKL9_9AGAM</name>
<dbReference type="Gene3D" id="3.40.50.150">
    <property type="entry name" value="Vaccinia Virus protein VP39"/>
    <property type="match status" value="1"/>
</dbReference>
<keyword evidence="1" id="KW-0808">Transferase</keyword>
<dbReference type="InterPro" id="IPR029063">
    <property type="entry name" value="SAM-dependent_MTases_sf"/>
</dbReference>
<dbReference type="Pfam" id="PF13489">
    <property type="entry name" value="Methyltransf_23"/>
    <property type="match status" value="1"/>
</dbReference>
<dbReference type="GO" id="GO:0032259">
    <property type="term" value="P:methylation"/>
    <property type="evidence" value="ECO:0007669"/>
    <property type="project" value="UniProtKB-KW"/>
</dbReference>
<dbReference type="Proteomes" id="UP000383932">
    <property type="component" value="Unassembled WGS sequence"/>
</dbReference>
<protein>
    <submittedName>
        <fullName evidence="1">Methyltransferase domain containing protein</fullName>
    </submittedName>
</protein>
<accession>A0A5N5QKL9</accession>
<comment type="caution">
    <text evidence="1">The sequence shown here is derived from an EMBL/GenBank/DDBJ whole genome shotgun (WGS) entry which is preliminary data.</text>
</comment>
<evidence type="ECO:0000313" key="1">
    <source>
        <dbReference type="EMBL" id="KAB5592295.1"/>
    </source>
</evidence>
<gene>
    <name evidence="1" type="ORF">CTheo_4282</name>
</gene>
<dbReference type="AlphaFoldDB" id="A0A5N5QKL9"/>